<comment type="caution">
    <text evidence="5">Lacks conserved residue(s) required for the propagation of feature annotation.</text>
</comment>
<keyword evidence="2 5" id="KW-0812">Transmembrane</keyword>
<dbReference type="EMBL" id="LIZT01000014">
    <property type="protein sequence ID" value="KPJ50701.1"/>
    <property type="molecule type" value="Genomic_DNA"/>
</dbReference>
<dbReference type="InterPro" id="IPR000412">
    <property type="entry name" value="ABC_2_transport"/>
</dbReference>
<feature type="transmembrane region" description="Helical" evidence="5">
    <location>
        <begin position="162"/>
        <end position="183"/>
    </location>
</feature>
<dbReference type="Pfam" id="PF01061">
    <property type="entry name" value="ABC2_membrane"/>
    <property type="match status" value="1"/>
</dbReference>
<keyword evidence="4 5" id="KW-0472">Membrane</keyword>
<dbReference type="GO" id="GO:0043190">
    <property type="term" value="C:ATP-binding cassette (ABC) transporter complex"/>
    <property type="evidence" value="ECO:0007669"/>
    <property type="project" value="InterPro"/>
</dbReference>
<feature type="transmembrane region" description="Helical" evidence="5">
    <location>
        <begin position="215"/>
        <end position="237"/>
    </location>
</feature>
<feature type="transmembrane region" description="Helical" evidence="5">
    <location>
        <begin position="21"/>
        <end position="44"/>
    </location>
</feature>
<feature type="transmembrane region" description="Helical" evidence="5">
    <location>
        <begin position="130"/>
        <end position="150"/>
    </location>
</feature>
<dbReference type="PANTHER" id="PTHR43229">
    <property type="entry name" value="NODULATION PROTEIN J"/>
    <property type="match status" value="1"/>
</dbReference>
<reference evidence="7 8" key="1">
    <citation type="journal article" date="2015" name="Microbiome">
        <title>Genomic resolution of linkages in carbon, nitrogen, and sulfur cycling among widespread estuary sediment bacteria.</title>
        <authorList>
            <person name="Baker B.J."/>
            <person name="Lazar C.S."/>
            <person name="Teske A.P."/>
            <person name="Dick G.J."/>
        </authorList>
    </citation>
    <scope>NUCLEOTIDE SEQUENCE [LARGE SCALE GENOMIC DNA]</scope>
    <source>
        <strain evidence="7">DG_26</strain>
    </source>
</reference>
<accession>A0A0S7WKH9</accession>
<dbReference type="PROSITE" id="PS51012">
    <property type="entry name" value="ABC_TM2"/>
    <property type="match status" value="1"/>
</dbReference>
<keyword evidence="5" id="KW-0813">Transport</keyword>
<comment type="caution">
    <text evidence="7">The sequence shown here is derived from an EMBL/GenBank/DDBJ whole genome shotgun (WGS) entry which is preliminary data.</text>
</comment>
<protein>
    <recommendedName>
        <fullName evidence="5">Transport permease protein</fullName>
    </recommendedName>
</protein>
<comment type="similarity">
    <text evidence="5">Belongs to the ABC-2 integral membrane protein family.</text>
</comment>
<dbReference type="GO" id="GO:0140359">
    <property type="term" value="F:ABC-type transporter activity"/>
    <property type="evidence" value="ECO:0007669"/>
    <property type="project" value="InterPro"/>
</dbReference>
<feature type="transmembrane region" description="Helical" evidence="5">
    <location>
        <begin position="95"/>
        <end position="124"/>
    </location>
</feature>
<evidence type="ECO:0000256" key="4">
    <source>
        <dbReference type="ARBA" id="ARBA00023136"/>
    </source>
</evidence>
<evidence type="ECO:0000256" key="3">
    <source>
        <dbReference type="ARBA" id="ARBA00022989"/>
    </source>
</evidence>
<evidence type="ECO:0000256" key="2">
    <source>
        <dbReference type="ARBA" id="ARBA00022692"/>
    </source>
</evidence>
<dbReference type="InterPro" id="IPR013525">
    <property type="entry name" value="ABC2_TM"/>
</dbReference>
<name>A0A0S7WKH9_UNCT6</name>
<evidence type="ECO:0000313" key="7">
    <source>
        <dbReference type="EMBL" id="KPJ50701.1"/>
    </source>
</evidence>
<sequence length="248" mass="27112">MRRTTLWYGSLVVAEKNMRIYYLKAPVLIFGIILPFFLCLAFVMGRDISLSSFVPGVVGMTLFFTSSSVGPLVTPWERNARTYERLLSTPLSLSAILLGDVISGFIYGLAISFLPVVLGVTIFGCGLDNVSLLLGGIVVGAFSFAALGVLLSAPHTGAPSHIMMLSALIRFPIVFLSGVFVPLEKMGQTGRMIALFSPLTYVVDIMREAFHGGSYYPLGMDFLLVVAYFFGLFYVALHLHRRGLTKSF</sequence>
<dbReference type="PRINTS" id="PR00164">
    <property type="entry name" value="ABC2TRNSPORT"/>
</dbReference>
<dbReference type="InterPro" id="IPR047817">
    <property type="entry name" value="ABC2_TM_bact-type"/>
</dbReference>
<gene>
    <name evidence="7" type="ORF">AMJ40_02115</name>
</gene>
<feature type="domain" description="ABC transmembrane type-2" evidence="6">
    <location>
        <begin position="17"/>
        <end position="243"/>
    </location>
</feature>
<evidence type="ECO:0000256" key="5">
    <source>
        <dbReference type="RuleBase" id="RU361157"/>
    </source>
</evidence>
<dbReference type="Proteomes" id="UP000051124">
    <property type="component" value="Unassembled WGS sequence"/>
</dbReference>
<dbReference type="InterPro" id="IPR051784">
    <property type="entry name" value="Nod_factor_ABC_transporter"/>
</dbReference>
<keyword evidence="3 5" id="KW-1133">Transmembrane helix</keyword>
<proteinExistence type="inferred from homology"/>
<organism evidence="7 8">
    <name type="scientific">candidate division TA06 bacterium DG_26</name>
    <dbReference type="NCBI Taxonomy" id="1703771"/>
    <lineage>
        <taxon>Bacteria</taxon>
        <taxon>Bacteria division TA06</taxon>
    </lineage>
</organism>
<keyword evidence="5" id="KW-1003">Cell membrane</keyword>
<dbReference type="PANTHER" id="PTHR43229:SF2">
    <property type="entry name" value="NODULATION PROTEIN J"/>
    <property type="match status" value="1"/>
</dbReference>
<comment type="subcellular location">
    <subcellularLocation>
        <location evidence="5">Cell membrane</location>
        <topology evidence="5">Multi-pass membrane protein</topology>
    </subcellularLocation>
    <subcellularLocation>
        <location evidence="1">Membrane</location>
        <topology evidence="1">Multi-pass membrane protein</topology>
    </subcellularLocation>
</comment>
<evidence type="ECO:0000259" key="6">
    <source>
        <dbReference type="PROSITE" id="PS51012"/>
    </source>
</evidence>
<dbReference type="PIRSF" id="PIRSF006648">
    <property type="entry name" value="DrrB"/>
    <property type="match status" value="1"/>
</dbReference>
<evidence type="ECO:0000313" key="8">
    <source>
        <dbReference type="Proteomes" id="UP000051124"/>
    </source>
</evidence>
<evidence type="ECO:0000256" key="1">
    <source>
        <dbReference type="ARBA" id="ARBA00004141"/>
    </source>
</evidence>
<dbReference type="AlphaFoldDB" id="A0A0S7WKH9"/>